<organism evidence="4 5">
    <name type="scientific">Kiloniella laminariae</name>
    <dbReference type="NCBI Taxonomy" id="454162"/>
    <lineage>
        <taxon>Bacteria</taxon>
        <taxon>Pseudomonadati</taxon>
        <taxon>Pseudomonadota</taxon>
        <taxon>Alphaproteobacteria</taxon>
        <taxon>Rhodospirillales</taxon>
        <taxon>Kiloniellaceae</taxon>
        <taxon>Kiloniella</taxon>
    </lineage>
</organism>
<dbReference type="RefSeq" id="WP_269422063.1">
    <property type="nucleotide sequence ID" value="NZ_JAPWGY010000001.1"/>
</dbReference>
<dbReference type="Proteomes" id="UP001069802">
    <property type="component" value="Unassembled WGS sequence"/>
</dbReference>
<feature type="transmembrane region" description="Helical" evidence="2">
    <location>
        <begin position="377"/>
        <end position="393"/>
    </location>
</feature>
<evidence type="ECO:0000256" key="2">
    <source>
        <dbReference type="SAM" id="Phobius"/>
    </source>
</evidence>
<proteinExistence type="predicted"/>
<comment type="caution">
    <text evidence="4">The sequence shown here is derived from an EMBL/GenBank/DDBJ whole genome shotgun (WGS) entry which is preliminary data.</text>
</comment>
<evidence type="ECO:0000313" key="4">
    <source>
        <dbReference type="EMBL" id="MCZ4279866.1"/>
    </source>
</evidence>
<keyword evidence="2" id="KW-0472">Membrane</keyword>
<accession>A0ABT4LFH5</accession>
<feature type="transmembrane region" description="Helical" evidence="2">
    <location>
        <begin position="142"/>
        <end position="166"/>
    </location>
</feature>
<feature type="transmembrane region" description="Helical" evidence="2">
    <location>
        <begin position="248"/>
        <end position="269"/>
    </location>
</feature>
<feature type="transmembrane region" description="Helical" evidence="2">
    <location>
        <begin position="64"/>
        <end position="88"/>
    </location>
</feature>
<evidence type="ECO:0000313" key="5">
    <source>
        <dbReference type="Proteomes" id="UP001069802"/>
    </source>
</evidence>
<keyword evidence="2" id="KW-1133">Transmembrane helix</keyword>
<evidence type="ECO:0000259" key="3">
    <source>
        <dbReference type="Pfam" id="PF14351"/>
    </source>
</evidence>
<sequence length="422" mass="46066">MADTSQAKSARSGQITPGQTPDLPKDRLSVASLFTQLQQQKLLGPAPRLESFVRQRQTAPELPFYIKLLAAVGTAIASFFFFAFISIIEIIDFDSPAQLAGSGILLVAAAFALLPLSRSAAGQAPDQTRGQTRGQTQSIRHTFCLQSSFTLLAVGQSFLLFCIFSWADENLWVVNFFALLMVGVTCFFYPQSLYRYLAPLAVLIGFHGNILQNLSPDSYLAWVYNGFLLLNLLAAAFLLGYSKTSAALMPLSQALVASLCLGVVLIALPDFDPPSDEATLIISRFLTLLLGLALLTLICWAAGGVKALHHRAIQFALFGALLLTTLTSPGLLLSLCLLILGYAAHLRLFSLMGAVFLPFFIWIYYYNLDLTLLEKSVVLIGSGLILLAGYFYLRFKGWHQLDLTRPDPDQTVPAPSTPSGRE</sequence>
<feature type="region of interest" description="Disordered" evidence="1">
    <location>
        <begin position="1"/>
        <end position="23"/>
    </location>
</feature>
<feature type="domain" description="DUF4401" evidence="3">
    <location>
        <begin position="63"/>
        <end position="393"/>
    </location>
</feature>
<feature type="transmembrane region" description="Helical" evidence="2">
    <location>
        <begin position="221"/>
        <end position="241"/>
    </location>
</feature>
<dbReference type="InterPro" id="IPR025513">
    <property type="entry name" value="DUF4401"/>
</dbReference>
<feature type="transmembrane region" description="Helical" evidence="2">
    <location>
        <begin position="281"/>
        <end position="303"/>
    </location>
</feature>
<feature type="transmembrane region" description="Helical" evidence="2">
    <location>
        <begin position="172"/>
        <end position="189"/>
    </location>
</feature>
<evidence type="ECO:0000256" key="1">
    <source>
        <dbReference type="SAM" id="MobiDB-lite"/>
    </source>
</evidence>
<gene>
    <name evidence="4" type="ORF">O4H49_03690</name>
</gene>
<keyword evidence="5" id="KW-1185">Reference proteome</keyword>
<dbReference type="Pfam" id="PF14351">
    <property type="entry name" value="DUF4401"/>
    <property type="match status" value="1"/>
</dbReference>
<keyword evidence="2" id="KW-0812">Transmembrane</keyword>
<feature type="transmembrane region" description="Helical" evidence="2">
    <location>
        <begin position="346"/>
        <end position="365"/>
    </location>
</feature>
<dbReference type="EMBL" id="JAPWGY010000001">
    <property type="protein sequence ID" value="MCZ4279866.1"/>
    <property type="molecule type" value="Genomic_DNA"/>
</dbReference>
<name>A0ABT4LFH5_9PROT</name>
<feature type="transmembrane region" description="Helical" evidence="2">
    <location>
        <begin position="100"/>
        <end position="121"/>
    </location>
</feature>
<reference evidence="4" key="1">
    <citation type="submission" date="2022-12" db="EMBL/GenBank/DDBJ databases">
        <title>Bacterial isolates from different developmental stages of Nematostella vectensis.</title>
        <authorList>
            <person name="Fraune S."/>
        </authorList>
    </citation>
    <scope>NUCLEOTIDE SEQUENCE</scope>
    <source>
        <strain evidence="4">G21630-S1</strain>
    </source>
</reference>
<protein>
    <submittedName>
        <fullName evidence="4">DUF4401 domain-containing protein</fullName>
    </submittedName>
</protein>
<feature type="transmembrane region" description="Helical" evidence="2">
    <location>
        <begin position="315"/>
        <end position="340"/>
    </location>
</feature>
<feature type="compositionally biased region" description="Polar residues" evidence="1">
    <location>
        <begin position="1"/>
        <end position="19"/>
    </location>
</feature>